<dbReference type="Pfam" id="PF13274">
    <property type="entry name" value="SocA_Panacea"/>
    <property type="match status" value="1"/>
</dbReference>
<comment type="caution">
    <text evidence="2">The sequence shown here is derived from an EMBL/GenBank/DDBJ whole genome shotgun (WGS) entry which is preliminary data.</text>
</comment>
<sequence length="182" mass="20482">MARAIDVARYILEHRNARDHMTTAFALQKLLYYCQSWMLVAKGVTLFPDDIRAWQHGPVVVSVYPYCRGRHYVFPREIPEGHADALSLDERAVVDRILAMYDDSDDGSLGDGLERTSHRERPWADANPNGIITPDSMLDFYSQVQADPDSDHAAPVPDLANVADRTFVSGEEADWLSSMISD</sequence>
<dbReference type="InterPro" id="IPR025272">
    <property type="entry name" value="SocA_Panacea"/>
</dbReference>
<proteinExistence type="predicted"/>
<dbReference type="EMBL" id="RQSP01000010">
    <property type="protein sequence ID" value="KAB5607570.1"/>
    <property type="molecule type" value="Genomic_DNA"/>
</dbReference>
<accession>A0A5N5RKU6</accession>
<feature type="domain" description="Antitoxin SocA-like Panacea" evidence="1">
    <location>
        <begin position="27"/>
        <end position="123"/>
    </location>
</feature>
<dbReference type="RefSeq" id="WP_151916587.1">
    <property type="nucleotide sequence ID" value="NZ_RQSP01000010.1"/>
</dbReference>
<evidence type="ECO:0000259" key="1">
    <source>
        <dbReference type="Pfam" id="PF13274"/>
    </source>
</evidence>
<protein>
    <submittedName>
        <fullName evidence="2">DUF4065 domain-containing protein</fullName>
    </submittedName>
</protein>
<keyword evidence="3" id="KW-1185">Reference proteome</keyword>
<evidence type="ECO:0000313" key="3">
    <source>
        <dbReference type="Proteomes" id="UP000326336"/>
    </source>
</evidence>
<dbReference type="Proteomes" id="UP000326336">
    <property type="component" value="Unassembled WGS sequence"/>
</dbReference>
<name>A0A5N5RKU6_9BIFI</name>
<organism evidence="2 3">
    <name type="scientific">Bifidobacterium jacchi</name>
    <dbReference type="NCBI Taxonomy" id="2490545"/>
    <lineage>
        <taxon>Bacteria</taxon>
        <taxon>Bacillati</taxon>
        <taxon>Actinomycetota</taxon>
        <taxon>Actinomycetes</taxon>
        <taxon>Bifidobacteriales</taxon>
        <taxon>Bifidobacteriaceae</taxon>
        <taxon>Bifidobacterium</taxon>
    </lineage>
</organism>
<gene>
    <name evidence="2" type="ORF">EHS19_04470</name>
</gene>
<reference evidence="2 3" key="1">
    <citation type="journal article" date="2019" name="Int. J. Syst. Evol. Microbiol.">
        <title>Bifidobacterium jacchi sp. nov., isolated from the faeces of a baby common marmoset (Callithrix jacchus).</title>
        <authorList>
            <person name="Modesto M."/>
            <person name="Watanabe K."/>
            <person name="Arita M."/>
            <person name="Satti M."/>
            <person name="Oki K."/>
            <person name="Sciavilla P."/>
            <person name="Patavino C."/>
            <person name="Camma C."/>
            <person name="Michelini S."/>
            <person name="Sgorbati B."/>
            <person name="Mattarelli P."/>
        </authorList>
    </citation>
    <scope>NUCLEOTIDE SEQUENCE [LARGE SCALE GENOMIC DNA]</scope>
    <source>
        <strain evidence="2 3">MRM 9.3</strain>
    </source>
</reference>
<dbReference type="OrthoDB" id="9799173at2"/>
<dbReference type="AlphaFoldDB" id="A0A5N5RKU6"/>
<evidence type="ECO:0000313" key="2">
    <source>
        <dbReference type="EMBL" id="KAB5607570.1"/>
    </source>
</evidence>